<name>U1MW17_9EURY</name>
<dbReference type="eggNOG" id="arCOG06357">
    <property type="taxonomic scope" value="Archaea"/>
</dbReference>
<feature type="transmembrane region" description="Helical" evidence="1">
    <location>
        <begin position="20"/>
        <end position="42"/>
    </location>
</feature>
<feature type="transmembrane region" description="Helical" evidence="1">
    <location>
        <begin position="96"/>
        <end position="118"/>
    </location>
</feature>
<evidence type="ECO:0000313" key="2">
    <source>
        <dbReference type="EMBL" id="ERG94619.1"/>
    </source>
</evidence>
<evidence type="ECO:0000313" key="3">
    <source>
        <dbReference type="Proteomes" id="UP000030710"/>
    </source>
</evidence>
<dbReference type="STRING" id="1238425.J07HQW2_01055"/>
<dbReference type="AlphaFoldDB" id="U1MW17"/>
<keyword evidence="1" id="KW-0472">Membrane</keyword>
<keyword evidence="1" id="KW-0812">Transmembrane</keyword>
<dbReference type="Proteomes" id="UP000030710">
    <property type="component" value="Unassembled WGS sequence"/>
</dbReference>
<dbReference type="HOGENOM" id="CLU_123166_0_0_2"/>
<dbReference type="InterPro" id="IPR046739">
    <property type="entry name" value="DUF6789"/>
</dbReference>
<gene>
    <name evidence="2" type="ORF">J07HQW2_01055</name>
</gene>
<evidence type="ECO:0000256" key="1">
    <source>
        <dbReference type="SAM" id="Phobius"/>
    </source>
</evidence>
<feature type="transmembrane region" description="Helical" evidence="1">
    <location>
        <begin position="138"/>
        <end position="155"/>
    </location>
</feature>
<keyword evidence="1" id="KW-1133">Transmembrane helix</keyword>
<dbReference type="RefSeq" id="WP_021054110.1">
    <property type="nucleotide sequence ID" value="NZ_KE356561.1"/>
</dbReference>
<reference evidence="2 3" key="1">
    <citation type="journal article" date="2013" name="PLoS ONE">
        <title>Assembly-driven community genomics of a hypersaline microbial ecosystem.</title>
        <authorList>
            <person name="Podell S."/>
            <person name="Ugalde J.A."/>
            <person name="Narasingarao P."/>
            <person name="Banfield J.F."/>
            <person name="Heidelberg K.B."/>
            <person name="Allen E.E."/>
        </authorList>
    </citation>
    <scope>NUCLEOTIDE SEQUENCE [LARGE SCALE GENOMIC DNA]</scope>
    <source>
        <strain evidence="3">J07HQW2</strain>
    </source>
</reference>
<sequence length="159" mass="16156">MSTQAETANSSQANVSDGKWKAGVIGGIAGAVVMGAAIIMMNTPTLAVAIPSLYTLAPPANVGLGLFVHLSHGAVLGVIFAALTSLGQFSGLGARVGIGALWGVITWAGFAALVMPVWLSVIGSPASPPFPNFAPPSLLWHLIYGVVLGVIYDVSEDMV</sequence>
<proteinExistence type="predicted"/>
<evidence type="ECO:0008006" key="4">
    <source>
        <dbReference type="Google" id="ProtNLM"/>
    </source>
</evidence>
<accession>U1MW17</accession>
<organism evidence="2 3">
    <name type="scientific">Haloquadratum walsbyi J07HQW2</name>
    <dbReference type="NCBI Taxonomy" id="1238425"/>
    <lineage>
        <taxon>Archaea</taxon>
        <taxon>Methanobacteriati</taxon>
        <taxon>Methanobacteriota</taxon>
        <taxon>Stenosarchaea group</taxon>
        <taxon>Halobacteria</taxon>
        <taxon>Halobacteriales</taxon>
        <taxon>Haloferacaceae</taxon>
        <taxon>Haloquadratum</taxon>
    </lineage>
</organism>
<dbReference type="EMBL" id="KE356561">
    <property type="protein sequence ID" value="ERG94619.1"/>
    <property type="molecule type" value="Genomic_DNA"/>
</dbReference>
<feature type="transmembrane region" description="Helical" evidence="1">
    <location>
        <begin position="62"/>
        <end position="84"/>
    </location>
</feature>
<dbReference type="Pfam" id="PF20587">
    <property type="entry name" value="DUF6789"/>
    <property type="match status" value="1"/>
</dbReference>
<protein>
    <recommendedName>
        <fullName evidence="4">Histidine kinase</fullName>
    </recommendedName>
</protein>